<sequence>MTWGPLEFLVLSFPGPAPGKGAVSALTPLRAGGVEVVDTLLVTKAPDGTVQTTELADLPEFHDLTSEHDLIAVEDAEEVAAGLDPGTCALAVLVEHSWAKEAAATIKRAGGRLAASIRIPADHIPEKT</sequence>
<protein>
    <recommendedName>
        <fullName evidence="3">DUF1269 domain-containing protein</fullName>
    </recommendedName>
</protein>
<dbReference type="OrthoDB" id="1779644at2"/>
<accession>A0A6H9YET4</accession>
<evidence type="ECO:0000313" key="2">
    <source>
        <dbReference type="Proteomes" id="UP000468735"/>
    </source>
</evidence>
<dbReference type="AlphaFoldDB" id="A0A6H9YET4"/>
<comment type="caution">
    <text evidence="1">The sequence shown here is derived from an EMBL/GenBank/DDBJ whole genome shotgun (WGS) entry which is preliminary data.</text>
</comment>
<evidence type="ECO:0000313" key="1">
    <source>
        <dbReference type="EMBL" id="KAB2344414.1"/>
    </source>
</evidence>
<dbReference type="InterPro" id="IPR046288">
    <property type="entry name" value="DUF6325"/>
</dbReference>
<dbReference type="Pfam" id="PF19850">
    <property type="entry name" value="DUF6325"/>
    <property type="match status" value="1"/>
</dbReference>
<dbReference type="Proteomes" id="UP000468735">
    <property type="component" value="Unassembled WGS sequence"/>
</dbReference>
<gene>
    <name evidence="1" type="ORF">F8566_31275</name>
</gene>
<dbReference type="RefSeq" id="WP_151565442.1">
    <property type="nucleotide sequence ID" value="NZ_WBMT01000016.1"/>
</dbReference>
<evidence type="ECO:0008006" key="3">
    <source>
        <dbReference type="Google" id="ProtNLM"/>
    </source>
</evidence>
<proteinExistence type="predicted"/>
<reference evidence="1 2" key="1">
    <citation type="submission" date="2019-09" db="EMBL/GenBank/DDBJ databases">
        <title>Actinomadura physcomitrii sp. nov., a novel actinomycete isolated from moss [Physcomitrium sphaericum (Ludw) Fuernr].</title>
        <authorList>
            <person name="Zhuang X."/>
            <person name="Liu C."/>
        </authorList>
    </citation>
    <scope>NUCLEOTIDE SEQUENCE [LARGE SCALE GENOMIC DNA]</scope>
    <source>
        <strain evidence="1 2">HMC1</strain>
    </source>
</reference>
<name>A0A6H9YET4_9ACTN</name>
<dbReference type="EMBL" id="WBMT01000016">
    <property type="protein sequence ID" value="KAB2344414.1"/>
    <property type="molecule type" value="Genomic_DNA"/>
</dbReference>
<organism evidence="1 2">
    <name type="scientific">Actinomadura rudentiformis</name>
    <dbReference type="NCBI Taxonomy" id="359158"/>
    <lineage>
        <taxon>Bacteria</taxon>
        <taxon>Bacillati</taxon>
        <taxon>Actinomycetota</taxon>
        <taxon>Actinomycetes</taxon>
        <taxon>Streptosporangiales</taxon>
        <taxon>Thermomonosporaceae</taxon>
        <taxon>Actinomadura</taxon>
    </lineage>
</organism>
<keyword evidence="2" id="KW-1185">Reference proteome</keyword>